<keyword evidence="3" id="KW-0325">Glycoprotein</keyword>
<dbReference type="GO" id="GO:0016020">
    <property type="term" value="C:membrane"/>
    <property type="evidence" value="ECO:0007669"/>
    <property type="project" value="UniProtKB-SubCell"/>
</dbReference>
<evidence type="ECO:0008006" key="6">
    <source>
        <dbReference type="Google" id="ProtNLM"/>
    </source>
</evidence>
<dbReference type="Gene3D" id="3.30.1680.10">
    <property type="entry name" value="ligand-binding face of the semaphorins, domain 2"/>
    <property type="match status" value="1"/>
</dbReference>
<organism evidence="4 5">
    <name type="scientific">Heterodera trifolii</name>
    <dbReference type="NCBI Taxonomy" id="157864"/>
    <lineage>
        <taxon>Eukaryota</taxon>
        <taxon>Metazoa</taxon>
        <taxon>Ecdysozoa</taxon>
        <taxon>Nematoda</taxon>
        <taxon>Chromadorea</taxon>
        <taxon>Rhabditida</taxon>
        <taxon>Tylenchina</taxon>
        <taxon>Tylenchomorpha</taxon>
        <taxon>Tylenchoidea</taxon>
        <taxon>Heteroderidae</taxon>
        <taxon>Heteroderinae</taxon>
        <taxon>Heterodera</taxon>
    </lineage>
</organism>
<dbReference type="EMBL" id="JBICBT010000159">
    <property type="protein sequence ID" value="KAL3122064.1"/>
    <property type="molecule type" value="Genomic_DNA"/>
</dbReference>
<dbReference type="Proteomes" id="UP001620626">
    <property type="component" value="Unassembled WGS sequence"/>
</dbReference>
<evidence type="ECO:0000256" key="1">
    <source>
        <dbReference type="ARBA" id="ARBA00004370"/>
    </source>
</evidence>
<dbReference type="InterPro" id="IPR002165">
    <property type="entry name" value="Plexin_repeat"/>
</dbReference>
<protein>
    <recommendedName>
        <fullName evidence="6">PSI domain-containing protein</fullName>
    </recommendedName>
</protein>
<evidence type="ECO:0000256" key="3">
    <source>
        <dbReference type="ARBA" id="ARBA00023180"/>
    </source>
</evidence>
<evidence type="ECO:0000313" key="5">
    <source>
        <dbReference type="Proteomes" id="UP001620626"/>
    </source>
</evidence>
<reference evidence="4 5" key="1">
    <citation type="submission" date="2024-10" db="EMBL/GenBank/DDBJ databases">
        <authorList>
            <person name="Kim D."/>
        </authorList>
    </citation>
    <scope>NUCLEOTIDE SEQUENCE [LARGE SCALE GENOMIC DNA]</scope>
    <source>
        <strain evidence="4">BH-2024</strain>
    </source>
</reference>
<comment type="caution">
    <text evidence="4">The sequence shown here is derived from an EMBL/GenBank/DDBJ whole genome shotgun (WGS) entry which is preliminary data.</text>
</comment>
<dbReference type="SUPFAM" id="SSF103575">
    <property type="entry name" value="Plexin repeat"/>
    <property type="match status" value="1"/>
</dbReference>
<gene>
    <name evidence="4" type="ORF">niasHT_009357</name>
</gene>
<keyword evidence="5" id="KW-1185">Reference proteome</keyword>
<dbReference type="Pfam" id="PF01437">
    <property type="entry name" value="PSI"/>
    <property type="match status" value="1"/>
</dbReference>
<accession>A0ABD2M6N4</accession>
<evidence type="ECO:0000256" key="2">
    <source>
        <dbReference type="ARBA" id="ARBA00023136"/>
    </source>
</evidence>
<name>A0ABD2M6N4_9BILA</name>
<sequence>MLFVGIFPRHLLDSSDEWALFSGKVLLISLSLCGFSSPTSASCSDCLAGGDPLCSWCLPLGRCTRPQQCSNDRWFRLRECPSAFGTPRPENVSLSASTRPRILLSVYAGYPIFRPISPSNARSVPLLRSAHALNSMRTDFGVRWRRKCHG</sequence>
<evidence type="ECO:0000313" key="4">
    <source>
        <dbReference type="EMBL" id="KAL3122064.1"/>
    </source>
</evidence>
<dbReference type="AlphaFoldDB" id="A0ABD2M6N4"/>
<comment type="subcellular location">
    <subcellularLocation>
        <location evidence="1">Membrane</location>
    </subcellularLocation>
</comment>
<proteinExistence type="predicted"/>
<keyword evidence="2" id="KW-0472">Membrane</keyword>